<evidence type="ECO:0000313" key="3">
    <source>
        <dbReference type="EMBL" id="QTG17322.1"/>
    </source>
</evidence>
<dbReference type="AlphaFoldDB" id="A0AAJ4TDQ5"/>
<protein>
    <recommendedName>
        <fullName evidence="2">PRTase-CE domain-containing protein</fullName>
    </recommendedName>
</protein>
<geneLocation type="plasmid" evidence="3 4">
    <name>pQ15_94_4</name>
</geneLocation>
<name>A0AAJ4TDQ5_AGRTU</name>
<accession>A0AAJ4TDQ5</accession>
<keyword evidence="3" id="KW-0614">Plasmid</keyword>
<evidence type="ECO:0000256" key="1">
    <source>
        <dbReference type="SAM" id="MobiDB-lite"/>
    </source>
</evidence>
<proteinExistence type="predicted"/>
<feature type="region of interest" description="Disordered" evidence="1">
    <location>
        <begin position="361"/>
        <end position="382"/>
    </location>
</feature>
<dbReference type="InterPro" id="IPR056920">
    <property type="entry name" value="PRTase-CE"/>
</dbReference>
<sequence>MNEDLGLRVLSEIMQWSDDEARREFDWLRLMARLKYDGYRDFQAGMRFIESLATWLQQFKTPDERKTAYNFVRTTLVYVGPSEMQRLVEQLYPKIVRDRLVRMVANERTIPPYRVYADEEARKSVERLRRQTLFMGLSDGARIDGLRHSNVGLLTNEQLVVSTQLDTEKWQDLLGNLEEELKDKDAKFKLVYLIDDFMGTGTSFLRYNEKKEKWSGKLTKFKESIELARKSLDGKQIFADDWHLCIHHYIGTHAASTIMQERASEAKAALQSDGWASEVHFSFGTVLPEELPIDAPGNDFHAFIGLTETYYDPIIRTKHTDVGGKTHLGLGYGGCALPLILDHNTPNNSVALLWAETDGGKREGDVEAPPMSPLFRRRQRHV</sequence>
<reference evidence="3" key="1">
    <citation type="submission" date="2020-02" db="EMBL/GenBank/DDBJ databases">
        <title>Unexpected conservation and global transmission of agrobacterial virulence plasmids.</title>
        <authorList>
            <person name="Weisberg A.J."/>
            <person name="Davis E.W. II"/>
            <person name="Tabima J.R."/>
            <person name="Belcher M.S."/>
            <person name="Miller M."/>
            <person name="Kuo C.-H."/>
            <person name="Loper J.E."/>
            <person name="Grunwald N.J."/>
            <person name="Putnam M.L."/>
            <person name="Chang J.H."/>
        </authorList>
    </citation>
    <scope>NUCLEOTIDE SEQUENCE</scope>
    <source>
        <strain evidence="3">Q15/94</strain>
        <plasmid evidence="3">pQ15_94_4</plasmid>
    </source>
</reference>
<evidence type="ECO:0000259" key="2">
    <source>
        <dbReference type="Pfam" id="PF24390"/>
    </source>
</evidence>
<dbReference type="RefSeq" id="WP_333723028.1">
    <property type="nucleotide sequence ID" value="NZ_CP049221.1"/>
</dbReference>
<dbReference type="Proteomes" id="UP000663946">
    <property type="component" value="Plasmid pQ15_94_4"/>
</dbReference>
<evidence type="ECO:0000313" key="4">
    <source>
        <dbReference type="Proteomes" id="UP000663946"/>
    </source>
</evidence>
<dbReference type="Pfam" id="PF24390">
    <property type="entry name" value="PRTase-CE"/>
    <property type="match status" value="1"/>
</dbReference>
<organism evidence="3 4">
    <name type="scientific">Agrobacterium tumefaciens</name>
    <dbReference type="NCBI Taxonomy" id="358"/>
    <lineage>
        <taxon>Bacteria</taxon>
        <taxon>Pseudomonadati</taxon>
        <taxon>Pseudomonadota</taxon>
        <taxon>Alphaproteobacteria</taxon>
        <taxon>Hyphomicrobiales</taxon>
        <taxon>Rhizobiaceae</taxon>
        <taxon>Rhizobium/Agrobacterium group</taxon>
        <taxon>Agrobacterium</taxon>
        <taxon>Agrobacterium tumefaciens complex</taxon>
    </lineage>
</organism>
<gene>
    <name evidence="3" type="ORF">G6M86_28995</name>
</gene>
<feature type="domain" description="PRTase-CE" evidence="2">
    <location>
        <begin position="54"/>
        <end position="377"/>
    </location>
</feature>
<dbReference type="EMBL" id="CP049221">
    <property type="protein sequence ID" value="QTG17322.1"/>
    <property type="molecule type" value="Genomic_DNA"/>
</dbReference>